<evidence type="ECO:0000313" key="4">
    <source>
        <dbReference type="Proteomes" id="UP001595967"/>
    </source>
</evidence>
<dbReference type="PROSITE" id="PS51096">
    <property type="entry name" value="PTS_EIIA_TYPE_4"/>
    <property type="match status" value="1"/>
</dbReference>
<organism evidence="3 4">
    <name type="scientific">Comamonas nitrativorans</name>
    <dbReference type="NCBI Taxonomy" id="108437"/>
    <lineage>
        <taxon>Bacteria</taxon>
        <taxon>Pseudomonadati</taxon>
        <taxon>Pseudomonadota</taxon>
        <taxon>Betaproteobacteria</taxon>
        <taxon>Burkholderiales</taxon>
        <taxon>Comamonadaceae</taxon>
        <taxon>Comamonas</taxon>
    </lineage>
</organism>
<dbReference type="InterPro" id="IPR051471">
    <property type="entry name" value="Bacterial_PTS_sugar_comp"/>
</dbReference>
<keyword evidence="4" id="KW-1185">Reference proteome</keyword>
<dbReference type="InterPro" id="IPR036662">
    <property type="entry name" value="PTS_EIIA_man-typ_sf"/>
</dbReference>
<dbReference type="Pfam" id="PF03610">
    <property type="entry name" value="EIIA-man"/>
    <property type="match status" value="1"/>
</dbReference>
<dbReference type="Proteomes" id="UP001595967">
    <property type="component" value="Unassembled WGS sequence"/>
</dbReference>
<dbReference type="PANTHER" id="PTHR33799">
    <property type="entry name" value="PTS PERMEASE-RELATED-RELATED"/>
    <property type="match status" value="1"/>
</dbReference>
<protein>
    <submittedName>
        <fullName evidence="3">PTS sugar transporter subunit IIA</fullName>
    </submittedName>
</protein>
<name>A0ABV9GZL7_9BURK</name>
<comment type="caution">
    <text evidence="3">The sequence shown here is derived from an EMBL/GenBank/DDBJ whole genome shotgun (WGS) entry which is preliminary data.</text>
</comment>
<sequence>MTDSSEPAHVVVVAHAPLASALLACAAHVFPDAPGFVHALDIPADEPPEASVARAQALQATVEMQRCLVLTDVWGATPGNVALRWAQGQGWPVLAGVNLPMLLRSIAYRHETGGQWVQRAVDGARNGIVTSLEASSAP</sequence>
<evidence type="ECO:0000256" key="1">
    <source>
        <dbReference type="ARBA" id="ARBA00022679"/>
    </source>
</evidence>
<dbReference type="RefSeq" id="WP_377725462.1">
    <property type="nucleotide sequence ID" value="NZ_JBHSEW010000006.1"/>
</dbReference>
<dbReference type="SUPFAM" id="SSF53062">
    <property type="entry name" value="PTS system fructose IIA component-like"/>
    <property type="match status" value="1"/>
</dbReference>
<dbReference type="PANTHER" id="PTHR33799:SF1">
    <property type="entry name" value="PTS SYSTEM MANNOSE-SPECIFIC EIIAB COMPONENT-RELATED"/>
    <property type="match status" value="1"/>
</dbReference>
<keyword evidence="3" id="KW-0762">Sugar transport</keyword>
<dbReference type="EMBL" id="JBHSEW010000006">
    <property type="protein sequence ID" value="MFC4622145.1"/>
    <property type="molecule type" value="Genomic_DNA"/>
</dbReference>
<proteinExistence type="predicted"/>
<dbReference type="InterPro" id="IPR004701">
    <property type="entry name" value="PTS_EIIA_man-typ"/>
</dbReference>
<reference evidence="4" key="1">
    <citation type="journal article" date="2019" name="Int. J. Syst. Evol. Microbiol.">
        <title>The Global Catalogue of Microorganisms (GCM) 10K type strain sequencing project: providing services to taxonomists for standard genome sequencing and annotation.</title>
        <authorList>
            <consortium name="The Broad Institute Genomics Platform"/>
            <consortium name="The Broad Institute Genome Sequencing Center for Infectious Disease"/>
            <person name="Wu L."/>
            <person name="Ma J."/>
        </authorList>
    </citation>
    <scope>NUCLEOTIDE SEQUENCE [LARGE SCALE GENOMIC DNA]</scope>
    <source>
        <strain evidence="4">JCM 11650</strain>
    </source>
</reference>
<gene>
    <name evidence="3" type="ORF">ACFO3A_07920</name>
</gene>
<feature type="domain" description="PTS EIIA type-4" evidence="2">
    <location>
        <begin position="7"/>
        <end position="128"/>
    </location>
</feature>
<evidence type="ECO:0000259" key="2">
    <source>
        <dbReference type="PROSITE" id="PS51096"/>
    </source>
</evidence>
<keyword evidence="1" id="KW-0808">Transferase</keyword>
<dbReference type="Gene3D" id="3.40.50.510">
    <property type="entry name" value="Phosphotransferase system, mannose-type IIA component"/>
    <property type="match status" value="1"/>
</dbReference>
<evidence type="ECO:0000313" key="3">
    <source>
        <dbReference type="EMBL" id="MFC4622145.1"/>
    </source>
</evidence>
<keyword evidence="3" id="KW-0813">Transport</keyword>
<accession>A0ABV9GZL7</accession>